<evidence type="ECO:0000256" key="8">
    <source>
        <dbReference type="HAMAP-Rule" id="MF_00181"/>
    </source>
</evidence>
<dbReference type="HAMAP" id="MF_00181">
    <property type="entry name" value="Cytosol_peptidase_M17"/>
    <property type="match status" value="1"/>
</dbReference>
<comment type="catalytic activity">
    <reaction evidence="2 8">
        <text>Release of an N-terminal amino acid, preferentially leucine, but not glutamic or aspartic acids.</text>
        <dbReference type="EC" id="3.4.11.10"/>
    </reaction>
</comment>
<dbReference type="GO" id="GO:0030145">
    <property type="term" value="F:manganese ion binding"/>
    <property type="evidence" value="ECO:0007669"/>
    <property type="project" value="UniProtKB-UniRule"/>
</dbReference>
<proteinExistence type="inferred from homology"/>
<dbReference type="Proteomes" id="UP000194003">
    <property type="component" value="Unassembled WGS sequence"/>
</dbReference>
<feature type="domain" description="Cytosol aminopeptidase" evidence="9">
    <location>
        <begin position="351"/>
        <end position="358"/>
    </location>
</feature>
<keyword evidence="7 8" id="KW-0464">Manganese</keyword>
<dbReference type="Gene3D" id="3.40.220.10">
    <property type="entry name" value="Leucine Aminopeptidase, subunit E, domain 1"/>
    <property type="match status" value="1"/>
</dbReference>
<dbReference type="GO" id="GO:0006508">
    <property type="term" value="P:proteolysis"/>
    <property type="evidence" value="ECO:0007669"/>
    <property type="project" value="UniProtKB-KW"/>
</dbReference>
<dbReference type="EC" id="3.4.11.10" evidence="8"/>
<dbReference type="SUPFAM" id="SSF53187">
    <property type="entry name" value="Zn-dependent exopeptidases"/>
    <property type="match status" value="1"/>
</dbReference>
<dbReference type="InterPro" id="IPR000819">
    <property type="entry name" value="Peptidase_M17_C"/>
</dbReference>
<feature type="active site" evidence="8">
    <location>
        <position position="357"/>
    </location>
</feature>
<dbReference type="Gene3D" id="3.40.630.10">
    <property type="entry name" value="Zn peptidases"/>
    <property type="match status" value="1"/>
</dbReference>
<feature type="binding site" evidence="8">
    <location>
        <position position="355"/>
    </location>
    <ligand>
        <name>Mn(2+)</name>
        <dbReference type="ChEBI" id="CHEBI:29035"/>
        <label>2</label>
    </ligand>
</feature>
<keyword evidence="6 8" id="KW-0378">Hydrolase</keyword>
<dbReference type="CDD" id="cd00433">
    <property type="entry name" value="Peptidase_M17"/>
    <property type="match status" value="1"/>
</dbReference>
<comment type="caution">
    <text evidence="10">The sequence shown here is derived from an EMBL/GenBank/DDBJ whole genome shotgun (WGS) entry which is preliminary data.</text>
</comment>
<evidence type="ECO:0000256" key="5">
    <source>
        <dbReference type="ARBA" id="ARBA00022670"/>
    </source>
</evidence>
<keyword evidence="5 8" id="KW-0645">Protease</keyword>
<keyword evidence="8" id="KW-0963">Cytoplasm</keyword>
<dbReference type="InterPro" id="IPR008283">
    <property type="entry name" value="Peptidase_M17_N"/>
</dbReference>
<dbReference type="OrthoDB" id="9809354at2"/>
<comment type="similarity">
    <text evidence="3 8">Belongs to the peptidase M17 family.</text>
</comment>
<dbReference type="GO" id="GO:0070006">
    <property type="term" value="F:metalloaminopeptidase activity"/>
    <property type="evidence" value="ECO:0007669"/>
    <property type="project" value="InterPro"/>
</dbReference>
<keyword evidence="11" id="KW-1185">Reference proteome</keyword>
<sequence length="510" mass="53155">MTELAITIQASSERASAWSAELLIIGVYEGGQAQSGLTRCGAGVAAQLESAVQSGWFKGKSGETLILPKPPRSALLCERILYLGLGKADKITAESLRAVGARIAQMGGQAKSAVALLSLERPSGMVRGECGEHLAQGALLGAYAYNDYKSKKEEIDPPLAQLTLVCAAADEALLSEAIARQTAIAGGVYLTRDLGNTPGNALRPADLMARAEQMAKLKKVKTTILDAAELKKRGYPGILAVGQGSDNAPGLIVMEYNGGGKKQPPVAVVGKAVTFDTGGISLKPGAKMEEMKFDMCGGAAVFGLIQTLSELKLPINVVGVVPVAENMPSGSAQRPGDVISYPNGVTVEVINTDAEGRLILADALNYASDMKPRAIVDFATLTGACVVALGHQCAGLMGSDDDLQSALESAGQVSGDRVWRLPMFAEYHEQIKSKVADIQNVGDRAAGTITAACFLSNFIGEEIPWAHVDIAGAAWAVPSKPHIPHGASGIGVRLMTQYLMDCVAADGKKG</sequence>
<feature type="binding site" evidence="8">
    <location>
        <position position="353"/>
    </location>
    <ligand>
        <name>Mn(2+)</name>
        <dbReference type="ChEBI" id="CHEBI:29035"/>
        <label>1</label>
    </ligand>
</feature>
<dbReference type="EMBL" id="LVJN01000020">
    <property type="protein sequence ID" value="OSM02586.1"/>
    <property type="molecule type" value="Genomic_DNA"/>
</dbReference>
<dbReference type="InterPro" id="IPR011356">
    <property type="entry name" value="Leucine_aapep/pepB"/>
</dbReference>
<dbReference type="NCBIfam" id="NF002074">
    <property type="entry name" value="PRK00913.1-4"/>
    <property type="match status" value="1"/>
</dbReference>
<feature type="binding site" evidence="8">
    <location>
        <position position="294"/>
    </location>
    <ligand>
        <name>Mn(2+)</name>
        <dbReference type="ChEBI" id="CHEBI:29035"/>
        <label>2</label>
    </ligand>
</feature>
<dbReference type="PANTHER" id="PTHR11963:SF23">
    <property type="entry name" value="CYTOSOL AMINOPEPTIDASE"/>
    <property type="match status" value="1"/>
</dbReference>
<dbReference type="NCBIfam" id="NF002077">
    <property type="entry name" value="PRK00913.2-4"/>
    <property type="match status" value="1"/>
</dbReference>
<dbReference type="InterPro" id="IPR043472">
    <property type="entry name" value="Macro_dom-like"/>
</dbReference>
<keyword evidence="4 8" id="KW-0031">Aminopeptidase</keyword>
<evidence type="ECO:0000256" key="4">
    <source>
        <dbReference type="ARBA" id="ARBA00022438"/>
    </source>
</evidence>
<dbReference type="SUPFAM" id="SSF52949">
    <property type="entry name" value="Macro domain-like"/>
    <property type="match status" value="1"/>
</dbReference>
<dbReference type="NCBIfam" id="NF002073">
    <property type="entry name" value="PRK00913.1-2"/>
    <property type="match status" value="1"/>
</dbReference>
<dbReference type="Pfam" id="PF00883">
    <property type="entry name" value="Peptidase_M17"/>
    <property type="match status" value="1"/>
</dbReference>
<evidence type="ECO:0000256" key="6">
    <source>
        <dbReference type="ARBA" id="ARBA00022801"/>
    </source>
</evidence>
<dbReference type="PANTHER" id="PTHR11963">
    <property type="entry name" value="LEUCINE AMINOPEPTIDASE-RELATED"/>
    <property type="match status" value="1"/>
</dbReference>
<evidence type="ECO:0000256" key="7">
    <source>
        <dbReference type="ARBA" id="ARBA00023211"/>
    </source>
</evidence>
<dbReference type="Pfam" id="PF02789">
    <property type="entry name" value="Peptidase_M17_N"/>
    <property type="match status" value="1"/>
</dbReference>
<organism evidence="10 11">
    <name type="scientific">Magnetofaba australis IT-1</name>
    <dbReference type="NCBI Taxonomy" id="1434232"/>
    <lineage>
        <taxon>Bacteria</taxon>
        <taxon>Pseudomonadati</taxon>
        <taxon>Pseudomonadota</taxon>
        <taxon>Magnetococcia</taxon>
        <taxon>Magnetococcales</taxon>
        <taxon>Magnetococcaceae</taxon>
        <taxon>Magnetofaba</taxon>
    </lineage>
</organism>
<feature type="binding site" evidence="8">
    <location>
        <position position="276"/>
    </location>
    <ligand>
        <name>Mn(2+)</name>
        <dbReference type="ChEBI" id="CHEBI:29035"/>
        <label>1</label>
    </ligand>
</feature>
<feature type="binding site" evidence="8">
    <location>
        <position position="355"/>
    </location>
    <ligand>
        <name>Mn(2+)</name>
        <dbReference type="ChEBI" id="CHEBI:29035"/>
        <label>1</label>
    </ligand>
</feature>
<dbReference type="RefSeq" id="WP_158089619.1">
    <property type="nucleotide sequence ID" value="NZ_LVJN01000020.1"/>
</dbReference>
<evidence type="ECO:0000256" key="3">
    <source>
        <dbReference type="ARBA" id="ARBA00009528"/>
    </source>
</evidence>
<accession>A0A1Y2K4K9</accession>
<dbReference type="AlphaFoldDB" id="A0A1Y2K4K9"/>
<feature type="active site" evidence="8">
    <location>
        <position position="283"/>
    </location>
</feature>
<dbReference type="PRINTS" id="PR00481">
    <property type="entry name" value="LAMNOPPTDASE"/>
</dbReference>
<keyword evidence="8" id="KW-0479">Metal-binding</keyword>
<feature type="binding site" evidence="8">
    <location>
        <position position="276"/>
    </location>
    <ligand>
        <name>Mn(2+)</name>
        <dbReference type="ChEBI" id="CHEBI:29035"/>
        <label>2</label>
    </ligand>
</feature>
<name>A0A1Y2K4K9_9PROT</name>
<evidence type="ECO:0000256" key="2">
    <source>
        <dbReference type="ARBA" id="ARBA00000967"/>
    </source>
</evidence>
<evidence type="ECO:0000256" key="1">
    <source>
        <dbReference type="ARBA" id="ARBA00000135"/>
    </source>
</evidence>
<dbReference type="PROSITE" id="PS00631">
    <property type="entry name" value="CYTOSOL_AP"/>
    <property type="match status" value="1"/>
</dbReference>
<gene>
    <name evidence="8" type="primary">pepA</name>
    <name evidence="10" type="ORF">MAIT1_02764</name>
</gene>
<protein>
    <recommendedName>
        <fullName evidence="8">Probable cytosol aminopeptidase</fullName>
        <ecNumber evidence="8">3.4.11.1</ecNumber>
    </recommendedName>
    <alternativeName>
        <fullName evidence="8">Leucine aminopeptidase</fullName>
        <shortName evidence="8">LAP</shortName>
        <ecNumber evidence="8">3.4.11.10</ecNumber>
    </alternativeName>
    <alternativeName>
        <fullName evidence="8">Leucyl aminopeptidase</fullName>
    </alternativeName>
</protein>
<comment type="function">
    <text evidence="8">Presumably involved in the processing and regular turnover of intracellular proteins. Catalyzes the removal of unsubstituted N-terminal amino acids from various peptides.</text>
</comment>
<comment type="subcellular location">
    <subcellularLocation>
        <location evidence="8">Cytoplasm</location>
    </subcellularLocation>
</comment>
<comment type="cofactor">
    <cofactor evidence="8">
        <name>Mn(2+)</name>
        <dbReference type="ChEBI" id="CHEBI:29035"/>
    </cofactor>
    <text evidence="8">Binds 2 manganese ions per subunit.</text>
</comment>
<dbReference type="InterPro" id="IPR023042">
    <property type="entry name" value="Peptidase_M17_leu_NH2_pept"/>
</dbReference>
<reference evidence="10 11" key="1">
    <citation type="journal article" date="2016" name="BMC Genomics">
        <title>Combined genomic and structural analyses of a cultured magnetotactic bacterium reveals its niche adaptation to a dynamic environment.</title>
        <authorList>
            <person name="Araujo A.C."/>
            <person name="Morillo V."/>
            <person name="Cypriano J."/>
            <person name="Teixeira L.C."/>
            <person name="Leao P."/>
            <person name="Lyra S."/>
            <person name="Almeida L.G."/>
            <person name="Bazylinski D.A."/>
            <person name="Vasconcellos A.T."/>
            <person name="Abreu F."/>
            <person name="Lins U."/>
        </authorList>
    </citation>
    <scope>NUCLEOTIDE SEQUENCE [LARGE SCALE GENOMIC DNA]</scope>
    <source>
        <strain evidence="10 11">IT-1</strain>
    </source>
</reference>
<evidence type="ECO:0000259" key="9">
    <source>
        <dbReference type="PROSITE" id="PS00631"/>
    </source>
</evidence>
<dbReference type="EC" id="3.4.11.1" evidence="8"/>
<evidence type="ECO:0000313" key="10">
    <source>
        <dbReference type="EMBL" id="OSM02586.1"/>
    </source>
</evidence>
<comment type="catalytic activity">
    <reaction evidence="1 8">
        <text>Release of an N-terminal amino acid, Xaa-|-Yaa-, in which Xaa is preferably Leu, but may be other amino acids including Pro although not Arg or Lys, and Yaa may be Pro. Amino acid amides and methyl esters are also readily hydrolyzed, but rates on arylamides are exceedingly low.</text>
        <dbReference type="EC" id="3.4.11.1"/>
    </reaction>
</comment>
<evidence type="ECO:0000313" key="11">
    <source>
        <dbReference type="Proteomes" id="UP000194003"/>
    </source>
</evidence>
<feature type="binding site" evidence="8">
    <location>
        <position position="271"/>
    </location>
    <ligand>
        <name>Mn(2+)</name>
        <dbReference type="ChEBI" id="CHEBI:29035"/>
        <label>2</label>
    </ligand>
</feature>
<dbReference type="STRING" id="1434232.MAIT1_02764"/>
<dbReference type="GO" id="GO:0005737">
    <property type="term" value="C:cytoplasm"/>
    <property type="evidence" value="ECO:0007669"/>
    <property type="project" value="UniProtKB-SubCell"/>
</dbReference>